<comment type="similarity">
    <text evidence="2 8">Belongs to the pantothenate synthetase family.</text>
</comment>
<feature type="binding site" evidence="8">
    <location>
        <begin position="30"/>
        <end position="37"/>
    </location>
    <ligand>
        <name>ATP</name>
        <dbReference type="ChEBI" id="CHEBI:30616"/>
    </ligand>
</feature>
<proteinExistence type="inferred from homology"/>
<dbReference type="InterPro" id="IPR014729">
    <property type="entry name" value="Rossmann-like_a/b/a_fold"/>
</dbReference>
<feature type="binding site" evidence="8">
    <location>
        <begin position="147"/>
        <end position="150"/>
    </location>
    <ligand>
        <name>ATP</name>
        <dbReference type="ChEBI" id="CHEBI:30616"/>
    </ligand>
</feature>
<dbReference type="RefSeq" id="WP_345211679.1">
    <property type="nucleotide sequence ID" value="NZ_BAABFT010000006.1"/>
</dbReference>
<evidence type="ECO:0000256" key="8">
    <source>
        <dbReference type="HAMAP-Rule" id="MF_00158"/>
    </source>
</evidence>
<keyword evidence="3 8" id="KW-0436">Ligase</keyword>
<evidence type="ECO:0000256" key="2">
    <source>
        <dbReference type="ARBA" id="ARBA00009256"/>
    </source>
</evidence>
<dbReference type="Pfam" id="PF02569">
    <property type="entry name" value="Pantoate_ligase"/>
    <property type="match status" value="1"/>
</dbReference>
<keyword evidence="6 8" id="KW-0067">ATP-binding</keyword>
<comment type="miscellaneous">
    <text evidence="8">The reaction proceeds by a bi uni uni bi ping pong mechanism.</text>
</comment>
<name>A0ABP8GJ36_9SPHI</name>
<comment type="subcellular location">
    <subcellularLocation>
        <location evidence="8">Cytoplasm</location>
    </subcellularLocation>
</comment>
<dbReference type="CDD" id="cd00560">
    <property type="entry name" value="PanC"/>
    <property type="match status" value="1"/>
</dbReference>
<dbReference type="NCBIfam" id="TIGR00018">
    <property type="entry name" value="panC"/>
    <property type="match status" value="1"/>
</dbReference>
<evidence type="ECO:0000256" key="5">
    <source>
        <dbReference type="ARBA" id="ARBA00022741"/>
    </source>
</evidence>
<evidence type="ECO:0000256" key="1">
    <source>
        <dbReference type="ARBA" id="ARBA00004990"/>
    </source>
</evidence>
<keyword evidence="5 8" id="KW-0547">Nucleotide-binding</keyword>
<dbReference type="InterPro" id="IPR004821">
    <property type="entry name" value="Cyt_trans-like"/>
</dbReference>
<dbReference type="Proteomes" id="UP001500582">
    <property type="component" value="Unassembled WGS sequence"/>
</dbReference>
<evidence type="ECO:0000256" key="3">
    <source>
        <dbReference type="ARBA" id="ARBA00022598"/>
    </source>
</evidence>
<dbReference type="NCBIfam" id="TIGR00125">
    <property type="entry name" value="cyt_tran_rel"/>
    <property type="match status" value="1"/>
</dbReference>
<feature type="binding site" evidence="8">
    <location>
        <begin position="184"/>
        <end position="187"/>
    </location>
    <ligand>
        <name>ATP</name>
        <dbReference type="ChEBI" id="CHEBI:30616"/>
    </ligand>
</feature>
<evidence type="ECO:0000313" key="9">
    <source>
        <dbReference type="EMBL" id="GAA4325317.1"/>
    </source>
</evidence>
<feature type="binding site" evidence="8">
    <location>
        <position position="61"/>
    </location>
    <ligand>
        <name>(R)-pantoate</name>
        <dbReference type="ChEBI" id="CHEBI:15980"/>
    </ligand>
</feature>
<dbReference type="Gene3D" id="3.40.50.620">
    <property type="entry name" value="HUPs"/>
    <property type="match status" value="1"/>
</dbReference>
<comment type="caution">
    <text evidence="9">The sequence shown here is derived from an EMBL/GenBank/DDBJ whole genome shotgun (WGS) entry which is preliminary data.</text>
</comment>
<keyword evidence="4 8" id="KW-0566">Pantothenate biosynthesis</keyword>
<evidence type="ECO:0000313" key="10">
    <source>
        <dbReference type="Proteomes" id="UP001500582"/>
    </source>
</evidence>
<comment type="catalytic activity">
    <reaction evidence="7 8">
        <text>(R)-pantoate + beta-alanine + ATP = (R)-pantothenate + AMP + diphosphate + H(+)</text>
        <dbReference type="Rhea" id="RHEA:10912"/>
        <dbReference type="ChEBI" id="CHEBI:15378"/>
        <dbReference type="ChEBI" id="CHEBI:15980"/>
        <dbReference type="ChEBI" id="CHEBI:29032"/>
        <dbReference type="ChEBI" id="CHEBI:30616"/>
        <dbReference type="ChEBI" id="CHEBI:33019"/>
        <dbReference type="ChEBI" id="CHEBI:57966"/>
        <dbReference type="ChEBI" id="CHEBI:456215"/>
        <dbReference type="EC" id="6.3.2.1"/>
    </reaction>
</comment>
<comment type="subunit">
    <text evidence="8">Homodimer.</text>
</comment>
<evidence type="ECO:0000256" key="7">
    <source>
        <dbReference type="ARBA" id="ARBA00048258"/>
    </source>
</evidence>
<organism evidence="9 10">
    <name type="scientific">Mucilaginibacter gynuensis</name>
    <dbReference type="NCBI Taxonomy" id="1302236"/>
    <lineage>
        <taxon>Bacteria</taxon>
        <taxon>Pseudomonadati</taxon>
        <taxon>Bacteroidota</taxon>
        <taxon>Sphingobacteriia</taxon>
        <taxon>Sphingobacteriales</taxon>
        <taxon>Sphingobacteriaceae</taxon>
        <taxon>Mucilaginibacter</taxon>
    </lineage>
</organism>
<comment type="pathway">
    <text evidence="1 8">Cofactor biosynthesis; (R)-pantothenate biosynthesis; (R)-pantothenate from (R)-pantoate and beta-alanine: step 1/1.</text>
</comment>
<reference evidence="10" key="1">
    <citation type="journal article" date="2019" name="Int. J. Syst. Evol. Microbiol.">
        <title>The Global Catalogue of Microorganisms (GCM) 10K type strain sequencing project: providing services to taxonomists for standard genome sequencing and annotation.</title>
        <authorList>
            <consortium name="The Broad Institute Genomics Platform"/>
            <consortium name="The Broad Institute Genome Sequencing Center for Infectious Disease"/>
            <person name="Wu L."/>
            <person name="Ma J."/>
        </authorList>
    </citation>
    <scope>NUCLEOTIDE SEQUENCE [LARGE SCALE GENOMIC DNA]</scope>
    <source>
        <strain evidence="10">JCM 17705</strain>
    </source>
</reference>
<dbReference type="PANTHER" id="PTHR21299">
    <property type="entry name" value="CYTIDYLATE KINASE/PANTOATE-BETA-ALANINE LIGASE"/>
    <property type="match status" value="1"/>
</dbReference>
<dbReference type="Gene3D" id="3.30.1300.10">
    <property type="entry name" value="Pantoate-beta-alanine ligase, C-terminal domain"/>
    <property type="match status" value="1"/>
</dbReference>
<evidence type="ECO:0000256" key="4">
    <source>
        <dbReference type="ARBA" id="ARBA00022655"/>
    </source>
</evidence>
<feature type="active site" description="Proton donor" evidence="8">
    <location>
        <position position="37"/>
    </location>
</feature>
<keyword evidence="8" id="KW-0963">Cytoplasm</keyword>
<evidence type="ECO:0000256" key="6">
    <source>
        <dbReference type="ARBA" id="ARBA00022840"/>
    </source>
</evidence>
<feature type="binding site" evidence="8">
    <location>
        <position position="61"/>
    </location>
    <ligand>
        <name>beta-alanine</name>
        <dbReference type="ChEBI" id="CHEBI:57966"/>
    </ligand>
</feature>
<comment type="caution">
    <text evidence="8">Lacks conserved residue(s) required for the propagation of feature annotation.</text>
</comment>
<dbReference type="GO" id="GO:0016874">
    <property type="term" value="F:ligase activity"/>
    <property type="evidence" value="ECO:0007669"/>
    <property type="project" value="UniProtKB-KW"/>
</dbReference>
<dbReference type="HAMAP" id="MF_00158">
    <property type="entry name" value="PanC"/>
    <property type="match status" value="1"/>
</dbReference>
<gene>
    <name evidence="8 9" type="primary">panC</name>
    <name evidence="9" type="ORF">GCM10023149_27570</name>
</gene>
<comment type="function">
    <text evidence="8">Catalyzes the condensation of pantoate with beta-alanine in an ATP-dependent reaction via a pantoyl-adenylate intermediate.</text>
</comment>
<protein>
    <recommendedName>
        <fullName evidence="8">Pantothenate synthetase</fullName>
        <shortName evidence="8">PS</shortName>
        <ecNumber evidence="8">6.3.2.1</ecNumber>
    </recommendedName>
    <alternativeName>
        <fullName evidence="8">Pantoate--beta-alanine ligase</fullName>
    </alternativeName>
    <alternativeName>
        <fullName evidence="8">Pantoate-activating enzyme</fullName>
    </alternativeName>
</protein>
<sequence>MKVFTTKTAIGQYIQQLRNQGKTIGFVPTMGALHQGHLSLIAQAQQHCDIVVCSIFVNPTQFNDPKDLEKYPRPIADDIAKLEQAGCDALFNPEVNEMYDGNEQWHLDIGPLEHLLEGKYRPGHYQGVTQVVNKLFTIVQPDMAFFGQKDYQQIMVVNRMISLLKLPVKLIMCPIEREADGLAMSSRNIHLTADDRAHSLVLSKTLNAVKQNYSNDNITILKAEAEDLISNEPGVELDYFELADGESLLPANETTTSVVALVAAKVGKTRLIDNMIIR</sequence>
<dbReference type="SUPFAM" id="SSF52374">
    <property type="entry name" value="Nucleotidylyl transferase"/>
    <property type="match status" value="1"/>
</dbReference>
<dbReference type="EMBL" id="BAABFT010000006">
    <property type="protein sequence ID" value="GAA4325317.1"/>
    <property type="molecule type" value="Genomic_DNA"/>
</dbReference>
<feature type="binding site" evidence="8">
    <location>
        <position position="153"/>
    </location>
    <ligand>
        <name>(R)-pantoate</name>
        <dbReference type="ChEBI" id="CHEBI:15980"/>
    </ligand>
</feature>
<accession>A0ABP8GJ36</accession>
<dbReference type="InterPro" id="IPR042176">
    <property type="entry name" value="Pantoate_ligase_C"/>
</dbReference>
<dbReference type="PANTHER" id="PTHR21299:SF1">
    <property type="entry name" value="PANTOATE--BETA-ALANINE LIGASE"/>
    <property type="match status" value="1"/>
</dbReference>
<keyword evidence="10" id="KW-1185">Reference proteome</keyword>
<dbReference type="InterPro" id="IPR003721">
    <property type="entry name" value="Pantoate_ligase"/>
</dbReference>
<dbReference type="EC" id="6.3.2.1" evidence="8"/>